<feature type="transmembrane region" description="Helical" evidence="11">
    <location>
        <begin position="343"/>
        <end position="368"/>
    </location>
</feature>
<accession>A0A4P7AJD1</accession>
<evidence type="ECO:0000313" key="14">
    <source>
        <dbReference type="Proteomes" id="UP000294309"/>
    </source>
</evidence>
<keyword evidence="5 11" id="KW-0812">Transmembrane</keyword>
<dbReference type="KEGG" id="sgq:SGLAD_v1c07090"/>
<keyword evidence="14" id="KW-1185">Reference proteome</keyword>
<protein>
    <recommendedName>
        <fullName evidence="11">Zinc metalloprotease</fullName>
        <ecNumber evidence="11">3.4.24.-</ecNumber>
    </recommendedName>
</protein>
<dbReference type="EC" id="3.4.24.-" evidence="11"/>
<feature type="domain" description="Peptidase M50" evidence="12">
    <location>
        <begin position="13"/>
        <end position="401"/>
    </location>
</feature>
<feature type="transmembrane region" description="Helical" evidence="11">
    <location>
        <begin position="389"/>
        <end position="409"/>
    </location>
</feature>
<keyword evidence="9 11" id="KW-0482">Metalloprotease</keyword>
<dbReference type="Pfam" id="PF02163">
    <property type="entry name" value="Peptidase_M50"/>
    <property type="match status" value="1"/>
</dbReference>
<dbReference type="AlphaFoldDB" id="A0A4P7AJD1"/>
<dbReference type="GO" id="GO:0016020">
    <property type="term" value="C:membrane"/>
    <property type="evidence" value="ECO:0007669"/>
    <property type="project" value="UniProtKB-SubCell"/>
</dbReference>
<feature type="transmembrane region" description="Helical" evidence="11">
    <location>
        <begin position="6"/>
        <end position="23"/>
    </location>
</feature>
<keyword evidence="7 11" id="KW-0862">Zinc</keyword>
<dbReference type="CDD" id="cd06163">
    <property type="entry name" value="S2P-M50_PDZ_RseP-like"/>
    <property type="match status" value="1"/>
</dbReference>
<evidence type="ECO:0000256" key="1">
    <source>
        <dbReference type="ARBA" id="ARBA00001947"/>
    </source>
</evidence>
<evidence type="ECO:0000259" key="12">
    <source>
        <dbReference type="Pfam" id="PF02163"/>
    </source>
</evidence>
<proteinExistence type="inferred from homology"/>
<feature type="transmembrane region" description="Helical" evidence="11">
    <location>
        <begin position="104"/>
        <end position="128"/>
    </location>
</feature>
<dbReference type="NCBIfam" id="TIGR00054">
    <property type="entry name" value="RIP metalloprotease RseP"/>
    <property type="match status" value="1"/>
</dbReference>
<dbReference type="EMBL" id="CP038013">
    <property type="protein sequence ID" value="QBQ07908.1"/>
    <property type="molecule type" value="Genomic_DNA"/>
</dbReference>
<evidence type="ECO:0000256" key="7">
    <source>
        <dbReference type="ARBA" id="ARBA00022833"/>
    </source>
</evidence>
<evidence type="ECO:0000256" key="8">
    <source>
        <dbReference type="ARBA" id="ARBA00022989"/>
    </source>
</evidence>
<dbReference type="RefSeq" id="WP_134297687.1">
    <property type="nucleotide sequence ID" value="NZ_CP038013.1"/>
</dbReference>
<organism evidence="13 14">
    <name type="scientific">Spiroplasma gladiatoris</name>
    <dbReference type="NCBI Taxonomy" id="2143"/>
    <lineage>
        <taxon>Bacteria</taxon>
        <taxon>Bacillati</taxon>
        <taxon>Mycoplasmatota</taxon>
        <taxon>Mollicutes</taxon>
        <taxon>Entomoplasmatales</taxon>
        <taxon>Spiroplasmataceae</taxon>
        <taxon>Spiroplasma</taxon>
    </lineage>
</organism>
<comment type="subcellular location">
    <subcellularLocation>
        <location evidence="2">Membrane</location>
        <topology evidence="2">Multi-pass membrane protein</topology>
    </subcellularLocation>
</comment>
<comment type="cofactor">
    <cofactor evidence="1 11">
        <name>Zn(2+)</name>
        <dbReference type="ChEBI" id="CHEBI:29105"/>
    </cofactor>
</comment>
<evidence type="ECO:0000256" key="9">
    <source>
        <dbReference type="ARBA" id="ARBA00023049"/>
    </source>
</evidence>
<keyword evidence="11" id="KW-0479">Metal-binding</keyword>
<evidence type="ECO:0000256" key="11">
    <source>
        <dbReference type="RuleBase" id="RU362031"/>
    </source>
</evidence>
<dbReference type="InterPro" id="IPR008915">
    <property type="entry name" value="Peptidase_M50"/>
</dbReference>
<reference evidence="13 14" key="1">
    <citation type="submission" date="2019-03" db="EMBL/GenBank/DDBJ databases">
        <title>Complete genome sequence of Spiroplasma gladiatoris TG-1 (DSM 22552).</title>
        <authorList>
            <person name="Lin Y.-C."/>
            <person name="Chou L."/>
            <person name="Kuo C.-H."/>
        </authorList>
    </citation>
    <scope>NUCLEOTIDE SEQUENCE [LARGE SCALE GENOMIC DNA]</scope>
    <source>
        <strain evidence="13 14">TG-1</strain>
    </source>
</reference>
<sequence>MSTGMFLLGFLIGIVVVLILITLHELGHCIVAKLSGAFVYEFAIGFGPKLFTFKGKETWVTIRAFPLGGYCSIASDKVEPPSDREDEVVPKERQMEYIARWKKFFFLIFGPLMNLFIALFIFTTIFAATQSKTNDMDFFGQKFQKDAVAEKLILKNEQKTNPEVVIDQTYVIWGWKLINNEEVLFNNIDNSNPELNSEKIQDSDSLQAPTYTKIVYNFINNLNDLKSNKDIENKEDLKIMFSYKKVNKYDGKVLDDYKQIKTTEYSTSDLYSNKQLAVGIMAPTRFYSSRIEAYGAGWKETFDQSLNILKSFGSIFTKGFKNLTGPVGIATQTATMLGDARTFFSYVAMLSANLFVLNFLIIPPLDGYKTVEILIEMIIRKDLSKKYKIWIYSIGAILMLGLFIVVTLLDFLR</sequence>
<evidence type="ECO:0000256" key="5">
    <source>
        <dbReference type="ARBA" id="ARBA00022692"/>
    </source>
</evidence>
<keyword evidence="6 11" id="KW-0378">Hydrolase</keyword>
<dbReference type="InterPro" id="IPR004387">
    <property type="entry name" value="Pept_M50_Zn"/>
</dbReference>
<evidence type="ECO:0000313" key="13">
    <source>
        <dbReference type="EMBL" id="QBQ07908.1"/>
    </source>
</evidence>
<keyword evidence="4 13" id="KW-0645">Protease</keyword>
<dbReference type="GO" id="GO:0006508">
    <property type="term" value="P:proteolysis"/>
    <property type="evidence" value="ECO:0007669"/>
    <property type="project" value="UniProtKB-KW"/>
</dbReference>
<keyword evidence="8 11" id="KW-1133">Transmembrane helix</keyword>
<keyword evidence="10 11" id="KW-0472">Membrane</keyword>
<evidence type="ECO:0000256" key="10">
    <source>
        <dbReference type="ARBA" id="ARBA00023136"/>
    </source>
</evidence>
<dbReference type="PANTHER" id="PTHR42837">
    <property type="entry name" value="REGULATOR OF SIGMA-E PROTEASE RSEP"/>
    <property type="match status" value="1"/>
</dbReference>
<name>A0A4P7AJD1_9MOLU</name>
<comment type="similarity">
    <text evidence="3 11">Belongs to the peptidase M50B family.</text>
</comment>
<evidence type="ECO:0000256" key="3">
    <source>
        <dbReference type="ARBA" id="ARBA00007931"/>
    </source>
</evidence>
<dbReference type="OrthoDB" id="9782003at2"/>
<evidence type="ECO:0000256" key="6">
    <source>
        <dbReference type="ARBA" id="ARBA00022801"/>
    </source>
</evidence>
<gene>
    <name evidence="13" type="primary">rseP</name>
    <name evidence="13" type="ORF">SGLAD_v1c07090</name>
</gene>
<dbReference type="Proteomes" id="UP000294309">
    <property type="component" value="Chromosome"/>
</dbReference>
<dbReference type="GO" id="GO:0004222">
    <property type="term" value="F:metalloendopeptidase activity"/>
    <property type="evidence" value="ECO:0007669"/>
    <property type="project" value="InterPro"/>
</dbReference>
<dbReference type="GO" id="GO:0046872">
    <property type="term" value="F:metal ion binding"/>
    <property type="evidence" value="ECO:0007669"/>
    <property type="project" value="UniProtKB-KW"/>
</dbReference>
<evidence type="ECO:0000256" key="2">
    <source>
        <dbReference type="ARBA" id="ARBA00004141"/>
    </source>
</evidence>
<evidence type="ECO:0000256" key="4">
    <source>
        <dbReference type="ARBA" id="ARBA00022670"/>
    </source>
</evidence>
<dbReference type="PANTHER" id="PTHR42837:SF2">
    <property type="entry name" value="MEMBRANE METALLOPROTEASE ARASP2, CHLOROPLASTIC-RELATED"/>
    <property type="match status" value="1"/>
</dbReference>